<sequence>MCIDSESLQWIEVVLELKDAVDWIYKGEGAANLFLAYSGSSSTFVWSFMLHHNGHLCFTLMMILLCLFMSFFIVGKVLCIQKDPRIESPRNGYDSEDSHSALANDECLL</sequence>
<comment type="caution">
    <text evidence="1">The sequence shown here is derived from an EMBL/GenBank/DDBJ whole genome shotgun (WGS) entry which is preliminary data.</text>
</comment>
<name>A0ACC0M7W3_RHOML</name>
<evidence type="ECO:0000313" key="1">
    <source>
        <dbReference type="EMBL" id="KAI8536925.1"/>
    </source>
</evidence>
<dbReference type="EMBL" id="CM046397">
    <property type="protein sequence ID" value="KAI8536925.1"/>
    <property type="molecule type" value="Genomic_DNA"/>
</dbReference>
<accession>A0ACC0M7W3</accession>
<proteinExistence type="predicted"/>
<protein>
    <submittedName>
        <fullName evidence="1">Uncharacterized protein</fullName>
    </submittedName>
</protein>
<keyword evidence="2" id="KW-1185">Reference proteome</keyword>
<evidence type="ECO:0000313" key="2">
    <source>
        <dbReference type="Proteomes" id="UP001062846"/>
    </source>
</evidence>
<reference evidence="1" key="1">
    <citation type="submission" date="2022-02" db="EMBL/GenBank/DDBJ databases">
        <title>Plant Genome Project.</title>
        <authorList>
            <person name="Zhang R.-G."/>
        </authorList>
    </citation>
    <scope>NUCLEOTIDE SEQUENCE</scope>
    <source>
        <strain evidence="1">AT1</strain>
    </source>
</reference>
<gene>
    <name evidence="1" type="ORF">RHMOL_Rhmol10G0294600</name>
</gene>
<organism evidence="1 2">
    <name type="scientific">Rhododendron molle</name>
    <name type="common">Chinese azalea</name>
    <name type="synonym">Azalea mollis</name>
    <dbReference type="NCBI Taxonomy" id="49168"/>
    <lineage>
        <taxon>Eukaryota</taxon>
        <taxon>Viridiplantae</taxon>
        <taxon>Streptophyta</taxon>
        <taxon>Embryophyta</taxon>
        <taxon>Tracheophyta</taxon>
        <taxon>Spermatophyta</taxon>
        <taxon>Magnoliopsida</taxon>
        <taxon>eudicotyledons</taxon>
        <taxon>Gunneridae</taxon>
        <taxon>Pentapetalae</taxon>
        <taxon>asterids</taxon>
        <taxon>Ericales</taxon>
        <taxon>Ericaceae</taxon>
        <taxon>Ericoideae</taxon>
        <taxon>Rhodoreae</taxon>
        <taxon>Rhododendron</taxon>
    </lineage>
</organism>
<dbReference type="Proteomes" id="UP001062846">
    <property type="component" value="Chromosome 10"/>
</dbReference>